<evidence type="ECO:0000313" key="1">
    <source>
        <dbReference type="EMBL" id="MDX8045426.1"/>
    </source>
</evidence>
<keyword evidence="2" id="KW-1185">Reference proteome</keyword>
<reference evidence="1" key="1">
    <citation type="submission" date="2023-11" db="EMBL/GenBank/DDBJ databases">
        <title>Gracilibacillus pellucida a moderately halophilic bacterium isolated from saline soil in Xinjiang province.</title>
        <authorList>
            <person name="Zhang Z."/>
            <person name="Tan F."/>
            <person name="Wang Y."/>
            <person name="Xia M."/>
        </authorList>
    </citation>
    <scope>NUCLEOTIDE SEQUENCE</scope>
    <source>
        <strain evidence="1">S3-1-1</strain>
    </source>
</reference>
<proteinExistence type="predicted"/>
<evidence type="ECO:0000313" key="2">
    <source>
        <dbReference type="Proteomes" id="UP001277972"/>
    </source>
</evidence>
<dbReference type="EMBL" id="JAWZSR010000002">
    <property type="protein sequence ID" value="MDX8045426.1"/>
    <property type="molecule type" value="Genomic_DNA"/>
</dbReference>
<protein>
    <submittedName>
        <fullName evidence="1">Uncharacterized protein</fullName>
    </submittedName>
</protein>
<organism evidence="1 2">
    <name type="scientific">Gracilibacillus pellucidus</name>
    <dbReference type="NCBI Taxonomy" id="3095368"/>
    <lineage>
        <taxon>Bacteria</taxon>
        <taxon>Bacillati</taxon>
        <taxon>Bacillota</taxon>
        <taxon>Bacilli</taxon>
        <taxon>Bacillales</taxon>
        <taxon>Bacillaceae</taxon>
        <taxon>Gracilibacillus</taxon>
    </lineage>
</organism>
<sequence>MSTLLLQIASILGILFGAITFFIELKKKKREKLQLFISLGILISCLAIFTSFTFY</sequence>
<accession>A0ACC6M3A0</accession>
<gene>
    <name evidence="1" type="ORF">SH601_05430</name>
</gene>
<dbReference type="Proteomes" id="UP001277972">
    <property type="component" value="Unassembled WGS sequence"/>
</dbReference>
<name>A0ACC6M3A0_9BACI</name>
<comment type="caution">
    <text evidence="1">The sequence shown here is derived from an EMBL/GenBank/DDBJ whole genome shotgun (WGS) entry which is preliminary data.</text>
</comment>